<dbReference type="Proteomes" id="UP000652761">
    <property type="component" value="Unassembled WGS sequence"/>
</dbReference>
<dbReference type="PANTHER" id="PTHR33735">
    <property type="entry name" value="EXPRESSED PROTEIN"/>
    <property type="match status" value="1"/>
</dbReference>
<accession>A0A843VDI6</accession>
<evidence type="ECO:0000256" key="1">
    <source>
        <dbReference type="SAM" id="MobiDB-lite"/>
    </source>
</evidence>
<name>A0A843VDI6_COLES</name>
<protein>
    <submittedName>
        <fullName evidence="3">Uncharacterized protein</fullName>
    </submittedName>
</protein>
<feature type="region of interest" description="Disordered" evidence="1">
    <location>
        <begin position="45"/>
        <end position="82"/>
    </location>
</feature>
<dbReference type="OrthoDB" id="783687at2759"/>
<gene>
    <name evidence="3" type="ORF">Taro_023116</name>
</gene>
<sequence>MQLVRALVSYYRQSHLNLLRAQVPLARQLFGVRRPENFAFGQPCRRLTAPSSSPSDDGILAHNSGVPKMGGKGSAEGRPPLPPAPKKRRFYAWTKWVFGSVVALVLSLWSTRWQKLLLIGSEVENAVKVVETAAEVVEEVAAAAEKVSAEVAEKLPADGKLKQMALAVEKASMEVVAGAETVEDIIHKVDELEQEVKTLLKPVIDPTKDHK</sequence>
<feature type="transmembrane region" description="Helical" evidence="2">
    <location>
        <begin position="90"/>
        <end position="109"/>
    </location>
</feature>
<keyword evidence="2" id="KW-1133">Transmembrane helix</keyword>
<organism evidence="3 4">
    <name type="scientific">Colocasia esculenta</name>
    <name type="common">Wild taro</name>
    <name type="synonym">Arum esculentum</name>
    <dbReference type="NCBI Taxonomy" id="4460"/>
    <lineage>
        <taxon>Eukaryota</taxon>
        <taxon>Viridiplantae</taxon>
        <taxon>Streptophyta</taxon>
        <taxon>Embryophyta</taxon>
        <taxon>Tracheophyta</taxon>
        <taxon>Spermatophyta</taxon>
        <taxon>Magnoliopsida</taxon>
        <taxon>Liliopsida</taxon>
        <taxon>Araceae</taxon>
        <taxon>Aroideae</taxon>
        <taxon>Colocasieae</taxon>
        <taxon>Colocasia</taxon>
    </lineage>
</organism>
<evidence type="ECO:0000313" key="3">
    <source>
        <dbReference type="EMBL" id="MQL90523.1"/>
    </source>
</evidence>
<dbReference type="SMR" id="A0A843VDI6"/>
<reference evidence="3" key="1">
    <citation type="submission" date="2017-07" db="EMBL/GenBank/DDBJ databases">
        <title>Taro Niue Genome Assembly and Annotation.</title>
        <authorList>
            <person name="Atibalentja N."/>
            <person name="Keating K."/>
            <person name="Fields C.J."/>
        </authorList>
    </citation>
    <scope>NUCLEOTIDE SEQUENCE</scope>
    <source>
        <strain evidence="3">Niue_2</strain>
        <tissue evidence="3">Leaf</tissue>
    </source>
</reference>
<evidence type="ECO:0000256" key="2">
    <source>
        <dbReference type="SAM" id="Phobius"/>
    </source>
</evidence>
<dbReference type="PANTHER" id="PTHR33735:SF10">
    <property type="entry name" value="EXPRESSED PROTEIN"/>
    <property type="match status" value="1"/>
</dbReference>
<keyword evidence="2" id="KW-0812">Transmembrane</keyword>
<evidence type="ECO:0000313" key="4">
    <source>
        <dbReference type="Proteomes" id="UP000652761"/>
    </source>
</evidence>
<dbReference type="AlphaFoldDB" id="A0A843VDI6"/>
<keyword evidence="2" id="KW-0472">Membrane</keyword>
<comment type="caution">
    <text evidence="3">The sequence shown here is derived from an EMBL/GenBank/DDBJ whole genome shotgun (WGS) entry which is preliminary data.</text>
</comment>
<dbReference type="EMBL" id="NMUH01001249">
    <property type="protein sequence ID" value="MQL90523.1"/>
    <property type="molecule type" value="Genomic_DNA"/>
</dbReference>
<proteinExistence type="predicted"/>
<keyword evidence="4" id="KW-1185">Reference proteome</keyword>